<accession>A0A2N8TMQ9</accession>
<reference evidence="1 2" key="1">
    <citation type="submission" date="2018-01" db="EMBL/GenBank/DDBJ databases">
        <title>Draft genome sequence of Streptomyces sp. 13K301.</title>
        <authorList>
            <person name="Sahin N."/>
            <person name="Saygin H."/>
            <person name="Ay H."/>
        </authorList>
    </citation>
    <scope>NUCLEOTIDE SEQUENCE [LARGE SCALE GENOMIC DNA]</scope>
    <source>
        <strain evidence="1 2">13K301</strain>
    </source>
</reference>
<organism evidence="1 2">
    <name type="scientific">Streptomyces cahuitamycinicus</name>
    <dbReference type="NCBI Taxonomy" id="2070367"/>
    <lineage>
        <taxon>Bacteria</taxon>
        <taxon>Bacillati</taxon>
        <taxon>Actinomycetota</taxon>
        <taxon>Actinomycetes</taxon>
        <taxon>Kitasatosporales</taxon>
        <taxon>Streptomycetaceae</taxon>
        <taxon>Streptomyces</taxon>
    </lineage>
</organism>
<dbReference type="Proteomes" id="UP000235943">
    <property type="component" value="Unassembled WGS sequence"/>
</dbReference>
<gene>
    <name evidence="1" type="ORF">C1J00_20975</name>
</gene>
<keyword evidence="2" id="KW-1185">Reference proteome</keyword>
<dbReference type="AlphaFoldDB" id="A0A2N8TMQ9"/>
<name>A0A2N8TMQ9_9ACTN</name>
<dbReference type="OrthoDB" id="487569at2"/>
<comment type="caution">
    <text evidence="1">The sequence shown here is derived from an EMBL/GenBank/DDBJ whole genome shotgun (WGS) entry which is preliminary data.</text>
</comment>
<proteinExistence type="predicted"/>
<protein>
    <recommendedName>
        <fullName evidence="3">Type II toxin-antitoxin system RelE/ParE family toxin</fullName>
    </recommendedName>
</protein>
<evidence type="ECO:0008006" key="3">
    <source>
        <dbReference type="Google" id="ProtNLM"/>
    </source>
</evidence>
<dbReference type="EMBL" id="POUC01000152">
    <property type="protein sequence ID" value="PNG20300.1"/>
    <property type="molecule type" value="Genomic_DNA"/>
</dbReference>
<evidence type="ECO:0000313" key="2">
    <source>
        <dbReference type="Proteomes" id="UP000235943"/>
    </source>
</evidence>
<sequence>MKFGKSDAKRGWDELCRTATANARRAFEVLRAQPCPFPETTRQHRLKGSLRSTTFDGQSYPLWQYEVTSGGRIWYCVDEAKRIVWLLHAGPKHPKATE</sequence>
<evidence type="ECO:0000313" key="1">
    <source>
        <dbReference type="EMBL" id="PNG20300.1"/>
    </source>
</evidence>